<dbReference type="Gene3D" id="3.30.450.380">
    <property type="match status" value="1"/>
</dbReference>
<sequence length="422" mass="48271">MITSEVYNALVKEKKQAVGKHSYNTIGGWTYSAILGRTQVYIENISAYIEDEVKKIYNGADNTIIAKRIREIKEKNIRLFITKNFYNEYIIGEKQNLFENTVQKVTEDLLGFGALFKLLDNGKNHKVFINGYESIYIVDMTGVVKEISIFHSRKQYLQYVNRLLKEDGKSLETLYSNADFIIDNKYKITVIPTVKLHAEEPALIIEKVNLGNLTLDDLEDQNIISTEFSEKYIRRSINDHSYSALVVGENGGAQSVFGALINVLEKENNRIVWNVPYSSPVKQNELVSNLNSYLSGVGETVIVSQNLGTDVQINQFYKDILKGTQYITTHISKTLDTALHDIKSQLLSHLNMRDQVLEDFICLAFPLQIEVTNVLGSPKISILKVRKDDWNQGHKTLEQRYKTFKYDTVFEKLKEVSLTDPL</sequence>
<evidence type="ECO:0000313" key="1">
    <source>
        <dbReference type="EMBL" id="KIU04464.1"/>
    </source>
</evidence>
<reference evidence="1 2" key="1">
    <citation type="submission" date="2014-12" db="EMBL/GenBank/DDBJ databases">
        <title>Comparative genome analysis of Bacillus coagulans HM-08, Clostridium butyricum HM-68, Bacillus subtilis HM-66 and Bacillus licheniformis BL-09.</title>
        <authorList>
            <person name="Zhang H."/>
        </authorList>
    </citation>
    <scope>NUCLEOTIDE SEQUENCE [LARGE SCALE GENOMIC DNA]</scope>
    <source>
        <strain evidence="1 2">HM-66</strain>
    </source>
</reference>
<dbReference type="GeneID" id="39574346"/>
<dbReference type="PATRIC" id="fig|1423.173.peg.4916"/>
<gene>
    <name evidence="1" type="ORF">SC09_contig8orf00113</name>
</gene>
<dbReference type="Proteomes" id="UP000032247">
    <property type="component" value="Unassembled WGS sequence"/>
</dbReference>
<name>A0A0D1IWV7_BACIU</name>
<evidence type="ECO:0000313" key="2">
    <source>
        <dbReference type="Proteomes" id="UP000032247"/>
    </source>
</evidence>
<protein>
    <submittedName>
        <fullName evidence="1">Uncharacterized protein</fullName>
    </submittedName>
</protein>
<comment type="caution">
    <text evidence="1">The sequence shown here is derived from an EMBL/GenBank/DDBJ whole genome shotgun (WGS) entry which is preliminary data.</text>
</comment>
<dbReference type="EMBL" id="JXBC01000014">
    <property type="protein sequence ID" value="KIU04464.1"/>
    <property type="molecule type" value="Genomic_DNA"/>
</dbReference>
<organism evidence="1 2">
    <name type="scientific">Bacillus subtilis</name>
    <dbReference type="NCBI Taxonomy" id="1423"/>
    <lineage>
        <taxon>Bacteria</taxon>
        <taxon>Bacillati</taxon>
        <taxon>Bacillota</taxon>
        <taxon>Bacilli</taxon>
        <taxon>Bacillales</taxon>
        <taxon>Bacillaceae</taxon>
        <taxon>Bacillus</taxon>
    </lineage>
</organism>
<dbReference type="RefSeq" id="WP_043859064.1">
    <property type="nucleotide sequence ID" value="NZ_CP089149.1"/>
</dbReference>
<dbReference type="AlphaFoldDB" id="A0A0D1IWV7"/>
<proteinExistence type="predicted"/>
<accession>A0A0D1IWV7</accession>